<dbReference type="SUPFAM" id="SSF52833">
    <property type="entry name" value="Thioredoxin-like"/>
    <property type="match status" value="1"/>
</dbReference>
<keyword evidence="7" id="KW-0560">Oxidoreductase</keyword>
<dbReference type="SUPFAM" id="SSF142019">
    <property type="entry name" value="Nqo1 FMN-binding domain-like"/>
    <property type="match status" value="1"/>
</dbReference>
<dbReference type="SMART" id="SM00928">
    <property type="entry name" value="NADH_4Fe-4S"/>
    <property type="match status" value="1"/>
</dbReference>
<dbReference type="Gene3D" id="1.20.1440.230">
    <property type="entry name" value="NADH-ubiquinone oxidoreductase 51kDa subunit, iron-sulphur binding domain"/>
    <property type="match status" value="1"/>
</dbReference>
<sequence>MNITGLAELRAKAHEALRLRANERPVDGYEYHALVCGGTGCVSSGCKSVKSALVDEIRKQGLEAKVRVIETGCLGPCNLGPMITVYPDGIFYEKVTAGDVESVVTEHLREGRPVNRLLHRCPDTGRVLARLPEIPFFNRQKRIVLRNCGIIDPLSIEEYIGRDGYTALARVLNGMTREQVVEEIKKSGLRGRGGAGFPTGLKWQFTLQAEDEPKYVVCNGDEGDPGAFMDRSVLEGDPHSVLEGMAIGGYAVGASKGYAYIRAEYPLAIKNFGAAIKSAREMGLLGTDILDSGFSFDVEIRVGAGAFVCGEETALLHSIAGKRGEPRPRPPFPAQCGLFDKPTVINNVETWANIAPIILRGGDWYAGIGTEKSKGTKVFALAGKIVNTGLVEVPLGTTLREVVYDIGGGMKNGKSLKAIQSGGPSGGAIPAEYIDTPIDYEALAALDSIMGSGGMIVLDEDSCMVDVARFFMDFVQDESCGKCTPCRIGTRRMLEILTRLTQGRATKEDVELLIELANVVKKTALCGLGQTAGNPVLSTTRHYRHEYDRHAVEKQCPTGVCPMRIGPAQAKK</sequence>
<dbReference type="OrthoDB" id="9761899at2"/>
<evidence type="ECO:0000256" key="4">
    <source>
        <dbReference type="ARBA" id="ARBA00023004"/>
    </source>
</evidence>
<evidence type="ECO:0000256" key="5">
    <source>
        <dbReference type="ARBA" id="ARBA00023014"/>
    </source>
</evidence>
<dbReference type="NCBIfam" id="NF010120">
    <property type="entry name" value="PRK13596.1"/>
    <property type="match status" value="1"/>
</dbReference>
<proteinExistence type="inferred from homology"/>
<dbReference type="GO" id="GO:0016491">
    <property type="term" value="F:oxidoreductase activity"/>
    <property type="evidence" value="ECO:0007669"/>
    <property type="project" value="UniProtKB-KW"/>
</dbReference>
<dbReference type="PANTHER" id="PTHR43578">
    <property type="entry name" value="NADH-QUINONE OXIDOREDUCTASE SUBUNIT F"/>
    <property type="match status" value="1"/>
</dbReference>
<dbReference type="InterPro" id="IPR036249">
    <property type="entry name" value="Thioredoxin-like_sf"/>
</dbReference>
<dbReference type="SUPFAM" id="SSF142984">
    <property type="entry name" value="Nqo1 middle domain-like"/>
    <property type="match status" value="1"/>
</dbReference>
<dbReference type="GO" id="GO:0046872">
    <property type="term" value="F:metal ion binding"/>
    <property type="evidence" value="ECO:0007669"/>
    <property type="project" value="UniProtKB-KW"/>
</dbReference>
<dbReference type="SUPFAM" id="SSF140490">
    <property type="entry name" value="Nqo1C-terminal domain-like"/>
    <property type="match status" value="1"/>
</dbReference>
<dbReference type="FunFam" id="1.20.1440.230:FF:000001">
    <property type="entry name" value="Mitochondrial NADH dehydrogenase flavoprotein 1"/>
    <property type="match status" value="1"/>
</dbReference>
<dbReference type="Pfam" id="PF01512">
    <property type="entry name" value="Complex1_51K"/>
    <property type="match status" value="1"/>
</dbReference>
<dbReference type="InterPro" id="IPR037225">
    <property type="entry name" value="Nuo51_FMN-bd_sf"/>
</dbReference>
<dbReference type="GO" id="GO:0010181">
    <property type="term" value="F:FMN binding"/>
    <property type="evidence" value="ECO:0007669"/>
    <property type="project" value="InterPro"/>
</dbReference>
<reference evidence="8" key="1">
    <citation type="submission" date="2007-10" db="EMBL/GenBank/DDBJ databases">
        <title>Complete sequence of chromosome of Desulforudis audaxviator MP104C.</title>
        <authorList>
            <person name="Copeland A."/>
            <person name="Lucas S."/>
            <person name="Lapidus A."/>
            <person name="Barry K."/>
            <person name="Glavina del Rio T."/>
            <person name="Dalin E."/>
            <person name="Tice H."/>
            <person name="Bruce D."/>
            <person name="Pitluck S."/>
            <person name="Lowry S.R."/>
            <person name="Larimer F."/>
            <person name="Land M.L."/>
            <person name="Hauser L."/>
            <person name="Kyrpides N."/>
            <person name="Ivanova N.N."/>
            <person name="Richardson P."/>
        </authorList>
    </citation>
    <scope>NUCLEOTIDE SEQUENCE [LARGE SCALE GENOMIC DNA]</scope>
    <source>
        <strain evidence="8">MP104C</strain>
    </source>
</reference>
<evidence type="ECO:0000313" key="8">
    <source>
        <dbReference type="Proteomes" id="UP000008544"/>
    </source>
</evidence>
<dbReference type="CDD" id="cd02980">
    <property type="entry name" value="TRX_Fd_family"/>
    <property type="match status" value="1"/>
</dbReference>
<dbReference type="HOGENOM" id="CLU_014881_3_2_9"/>
<reference evidence="7 8" key="2">
    <citation type="journal article" date="2008" name="Science">
        <title>Environmental genomics reveals a single-species ecosystem deep within Earth.</title>
        <authorList>
            <person name="Chivian D."/>
            <person name="Brodie E.L."/>
            <person name="Alm E.J."/>
            <person name="Culley D.E."/>
            <person name="Dehal P.S."/>
            <person name="Desantis T.Z."/>
            <person name="Gihring T.M."/>
            <person name="Lapidus A."/>
            <person name="Lin L.H."/>
            <person name="Lowry S.R."/>
            <person name="Moser D.P."/>
            <person name="Richardson P.M."/>
            <person name="Southam G."/>
            <person name="Wanger G."/>
            <person name="Pratt L.M."/>
            <person name="Andersen G.L."/>
            <person name="Hazen T.C."/>
            <person name="Brockman F.J."/>
            <person name="Arkin A.P."/>
            <person name="Onstott T.C."/>
        </authorList>
    </citation>
    <scope>NUCLEOTIDE SEQUENCE [LARGE SCALE GENOMIC DNA]</scope>
    <source>
        <strain evidence="7 8">MP104C</strain>
    </source>
</reference>
<accession>B1I4J9</accession>
<evidence type="ECO:0000256" key="1">
    <source>
        <dbReference type="ARBA" id="ARBA00007523"/>
    </source>
</evidence>
<dbReference type="EC" id="1.6.99.5" evidence="7"/>
<evidence type="ECO:0000256" key="3">
    <source>
        <dbReference type="ARBA" id="ARBA00022723"/>
    </source>
</evidence>
<keyword evidence="5" id="KW-0411">Iron-sulfur</keyword>
<evidence type="ECO:0000259" key="6">
    <source>
        <dbReference type="SMART" id="SM00928"/>
    </source>
</evidence>
<keyword evidence="2" id="KW-0004">4Fe-4S</keyword>
<dbReference type="Gene3D" id="3.40.30.10">
    <property type="entry name" value="Glutaredoxin"/>
    <property type="match status" value="1"/>
</dbReference>
<dbReference type="InterPro" id="IPR001949">
    <property type="entry name" value="NADH-UbQ_OxRdtase_51kDa_CS"/>
</dbReference>
<dbReference type="STRING" id="477974.Daud_1338"/>
<dbReference type="AlphaFoldDB" id="B1I4J9"/>
<dbReference type="InterPro" id="IPR037207">
    <property type="entry name" value="Nuop51_4Fe4S-bd_sf"/>
</dbReference>
<dbReference type="PANTHER" id="PTHR43578:SF3">
    <property type="entry name" value="NADH-QUINONE OXIDOREDUCTASE SUBUNIT F"/>
    <property type="match status" value="1"/>
</dbReference>
<comment type="similarity">
    <text evidence="1">Belongs to the complex I 51 kDa subunit family.</text>
</comment>
<dbReference type="PROSITE" id="PS00645">
    <property type="entry name" value="COMPLEX1_51K_2"/>
    <property type="match status" value="1"/>
</dbReference>
<dbReference type="RefSeq" id="WP_012302432.1">
    <property type="nucleotide sequence ID" value="NC_010424.1"/>
</dbReference>
<dbReference type="EMBL" id="CP000860">
    <property type="protein sequence ID" value="ACA59847.1"/>
    <property type="molecule type" value="Genomic_DNA"/>
</dbReference>
<dbReference type="Gene3D" id="6.10.250.1450">
    <property type="match status" value="1"/>
</dbReference>
<keyword evidence="8" id="KW-1185">Reference proteome</keyword>
<dbReference type="KEGG" id="dau:Daud_1338"/>
<evidence type="ECO:0000256" key="2">
    <source>
        <dbReference type="ARBA" id="ARBA00022485"/>
    </source>
</evidence>
<dbReference type="Gene3D" id="3.40.50.11540">
    <property type="entry name" value="NADH-ubiquinone oxidoreductase 51kDa subunit"/>
    <property type="match status" value="1"/>
</dbReference>
<dbReference type="eggNOG" id="COG1894">
    <property type="taxonomic scope" value="Bacteria"/>
</dbReference>
<feature type="domain" description="NADH-ubiquinone oxidoreductase 51kDa subunit iron-sulphur binding" evidence="6">
    <location>
        <begin position="465"/>
        <end position="510"/>
    </location>
</feature>
<dbReference type="Gene3D" id="3.10.20.600">
    <property type="match status" value="1"/>
</dbReference>
<dbReference type="Proteomes" id="UP000008544">
    <property type="component" value="Chromosome"/>
</dbReference>
<dbReference type="InterPro" id="IPR011538">
    <property type="entry name" value="Nuo51_FMN-bd"/>
</dbReference>
<dbReference type="GO" id="GO:0051539">
    <property type="term" value="F:4 iron, 4 sulfur cluster binding"/>
    <property type="evidence" value="ECO:0007669"/>
    <property type="project" value="UniProtKB-KW"/>
</dbReference>
<dbReference type="Pfam" id="PF01257">
    <property type="entry name" value="2Fe-2S_thioredx"/>
    <property type="match status" value="1"/>
</dbReference>
<dbReference type="FunFam" id="3.40.50.11540:FF:000001">
    <property type="entry name" value="NADH dehydrogenase [ubiquinone] flavoprotein 1, mitochondrial"/>
    <property type="match status" value="1"/>
</dbReference>
<gene>
    <name evidence="7" type="ordered locus">Daud_1338</name>
</gene>
<dbReference type="InterPro" id="IPR019575">
    <property type="entry name" value="Nuop51_4Fe4S-bd"/>
</dbReference>
<evidence type="ECO:0000313" key="7">
    <source>
        <dbReference type="EMBL" id="ACA59847.1"/>
    </source>
</evidence>
<name>B1I4J9_DESAP</name>
<keyword evidence="4" id="KW-0408">Iron</keyword>
<dbReference type="Pfam" id="PF10589">
    <property type="entry name" value="NADH_4Fe-4S"/>
    <property type="match status" value="1"/>
</dbReference>
<organism evidence="7 8">
    <name type="scientific">Desulforudis audaxviator (strain MP104C)</name>
    <dbReference type="NCBI Taxonomy" id="477974"/>
    <lineage>
        <taxon>Bacteria</taxon>
        <taxon>Bacillati</taxon>
        <taxon>Bacillota</taxon>
        <taxon>Clostridia</taxon>
        <taxon>Thermoanaerobacterales</taxon>
        <taxon>Candidatus Desulforudaceae</taxon>
        <taxon>Candidatus Desulforudis</taxon>
    </lineage>
</organism>
<keyword evidence="3" id="KW-0479">Metal-binding</keyword>
<dbReference type="GO" id="GO:0008137">
    <property type="term" value="F:NADH dehydrogenase (ubiquinone) activity"/>
    <property type="evidence" value="ECO:0007669"/>
    <property type="project" value="InterPro"/>
</dbReference>
<protein>
    <submittedName>
        <fullName evidence="7">NADH dehydrogenase (Quinone)</fullName>
        <ecNumber evidence="7">1.6.99.5</ecNumber>
    </submittedName>
</protein>